<name>A0A0G4FKZ8_VITBC</name>
<dbReference type="Proteomes" id="UP000041254">
    <property type="component" value="Unassembled WGS sequence"/>
</dbReference>
<evidence type="ECO:0000313" key="1">
    <source>
        <dbReference type="EMBL" id="CEM14571.1"/>
    </source>
</evidence>
<dbReference type="AlphaFoldDB" id="A0A0G4FKZ8"/>
<reference evidence="1 2" key="1">
    <citation type="submission" date="2014-11" db="EMBL/GenBank/DDBJ databases">
        <authorList>
            <person name="Zhu J."/>
            <person name="Qi W."/>
            <person name="Song R."/>
        </authorList>
    </citation>
    <scope>NUCLEOTIDE SEQUENCE [LARGE SCALE GENOMIC DNA]</scope>
</reference>
<evidence type="ECO:0000313" key="2">
    <source>
        <dbReference type="Proteomes" id="UP000041254"/>
    </source>
</evidence>
<organism evidence="1 2">
    <name type="scientific">Vitrella brassicaformis (strain CCMP3155)</name>
    <dbReference type="NCBI Taxonomy" id="1169540"/>
    <lineage>
        <taxon>Eukaryota</taxon>
        <taxon>Sar</taxon>
        <taxon>Alveolata</taxon>
        <taxon>Colpodellida</taxon>
        <taxon>Vitrellaceae</taxon>
        <taxon>Vitrella</taxon>
    </lineage>
</organism>
<protein>
    <submittedName>
        <fullName evidence="1">Uncharacterized protein</fullName>
    </submittedName>
</protein>
<sequence>MSTAESLFMAKAKLQASIGSCVSPSPSDDEREDTILLSIKRQNQLKRRVRELMGFKPEWGIVWEQQEHSYSTESTAPSSANTSVKAEQLMAIKKTMGR</sequence>
<gene>
    <name evidence="1" type="ORF">Vbra_21385</name>
</gene>
<accession>A0A0G4FKZ8</accession>
<dbReference type="InParanoid" id="A0A0G4FKZ8"/>
<dbReference type="EMBL" id="CDMY01000456">
    <property type="protein sequence ID" value="CEM14571.1"/>
    <property type="molecule type" value="Genomic_DNA"/>
</dbReference>
<proteinExistence type="predicted"/>
<dbReference type="VEuPathDB" id="CryptoDB:Vbra_21385"/>
<keyword evidence="2" id="KW-1185">Reference proteome</keyword>